<gene>
    <name evidence="1" type="ORF">CEURO_LOCUS5293</name>
</gene>
<evidence type="ECO:0000313" key="2">
    <source>
        <dbReference type="Proteomes" id="UP001152484"/>
    </source>
</evidence>
<proteinExistence type="predicted"/>
<keyword evidence="2" id="KW-1185">Reference proteome</keyword>
<sequence>MHSLRIRG</sequence>
<evidence type="ECO:0000313" key="1">
    <source>
        <dbReference type="EMBL" id="CAH9074736.1"/>
    </source>
</evidence>
<protein>
    <submittedName>
        <fullName evidence="1">Uncharacterized protein</fullName>
    </submittedName>
</protein>
<dbReference type="Proteomes" id="UP001152484">
    <property type="component" value="Unassembled WGS sequence"/>
</dbReference>
<accession>A0A9P0YTS6</accession>
<reference evidence="1" key="1">
    <citation type="submission" date="2022-07" db="EMBL/GenBank/DDBJ databases">
        <authorList>
            <person name="Macas J."/>
            <person name="Novak P."/>
            <person name="Neumann P."/>
        </authorList>
    </citation>
    <scope>NUCLEOTIDE SEQUENCE</scope>
</reference>
<name>A0A9P0YTS6_CUSEU</name>
<organism evidence="1 2">
    <name type="scientific">Cuscuta europaea</name>
    <name type="common">European dodder</name>
    <dbReference type="NCBI Taxonomy" id="41803"/>
    <lineage>
        <taxon>Eukaryota</taxon>
        <taxon>Viridiplantae</taxon>
        <taxon>Streptophyta</taxon>
        <taxon>Embryophyta</taxon>
        <taxon>Tracheophyta</taxon>
        <taxon>Spermatophyta</taxon>
        <taxon>Magnoliopsida</taxon>
        <taxon>eudicotyledons</taxon>
        <taxon>Gunneridae</taxon>
        <taxon>Pentapetalae</taxon>
        <taxon>asterids</taxon>
        <taxon>lamiids</taxon>
        <taxon>Solanales</taxon>
        <taxon>Convolvulaceae</taxon>
        <taxon>Cuscuteae</taxon>
        <taxon>Cuscuta</taxon>
        <taxon>Cuscuta subgen. Cuscuta</taxon>
    </lineage>
</organism>
<comment type="caution">
    <text evidence="1">The sequence shown here is derived from an EMBL/GenBank/DDBJ whole genome shotgun (WGS) entry which is preliminary data.</text>
</comment>
<dbReference type="EMBL" id="CAMAPE010000009">
    <property type="protein sequence ID" value="CAH9074736.1"/>
    <property type="molecule type" value="Genomic_DNA"/>
</dbReference>